<keyword evidence="8" id="KW-1185">Reference proteome</keyword>
<feature type="region of interest" description="Disordered" evidence="4">
    <location>
        <begin position="41"/>
        <end position="88"/>
    </location>
</feature>
<dbReference type="OrthoDB" id="45365at2759"/>
<evidence type="ECO:0000313" key="6">
    <source>
        <dbReference type="EMBL" id="KQJ91557.1"/>
    </source>
</evidence>
<evidence type="ECO:0000259" key="5">
    <source>
        <dbReference type="PROSITE" id="PS50097"/>
    </source>
</evidence>
<evidence type="ECO:0000256" key="4">
    <source>
        <dbReference type="SAM" id="MobiDB-lite"/>
    </source>
</evidence>
<dbReference type="InterPro" id="IPR045890">
    <property type="entry name" value="POB1-like"/>
</dbReference>
<feature type="compositionally biased region" description="Basic and acidic residues" evidence="4">
    <location>
        <begin position="52"/>
        <end position="68"/>
    </location>
</feature>
<dbReference type="Pfam" id="PF00651">
    <property type="entry name" value="BTB"/>
    <property type="match status" value="1"/>
</dbReference>
<sequence>MEELSRRVRPGRFGFALNCPKFSDRVLRIEVVGSVASDAASVAGDASSSSRGHSDESARPLKRSRDEFPAAVSPPPIPNRAVNESPHDDSLGTLPPIVRLKKIHVSSVILAGSSDYFKKLFTNGMLESTQKEVTLRIREAEMPLQHLLSFMYGEEILTTDPAHIIGILMVADKYQVLSCVTHCSELLTTCPISTEVALLYLNLDCSIPTALEPAKDAAKKFLCNKYQDFLRFEHEIMDIGPSGLAAILSSSDLKVPSEDYLFDFIVNWGRIQYPDRGERRTVFSSLLPLIRYSHLSCGKLSKIMKCQDIDLNVARLPLVRALFFKSDPVSRQHLIDGPEPWSYEQRAYLYRPLEVMQLHRPVKQCMVYMDLNTDDCSKMFPTGSILSEAFHFAKSDFFLTAGCIVQQPGPLHSFGLFLGVTGDCPLPVTVKYEFSARAKPSGDFIVKWSYTHTFTQADVRMGRRNLFSMPWAAFVDYDNNPWFIGGVMYLRAILTLVIE</sequence>
<protein>
    <recommendedName>
        <fullName evidence="5">BTB domain-containing protein</fullName>
    </recommendedName>
</protein>
<evidence type="ECO:0000256" key="2">
    <source>
        <dbReference type="ARBA" id="ARBA00004906"/>
    </source>
</evidence>
<dbReference type="SUPFAM" id="SSF54695">
    <property type="entry name" value="POZ domain"/>
    <property type="match status" value="1"/>
</dbReference>
<dbReference type="CDD" id="cd18186">
    <property type="entry name" value="BTB_POZ_ZBTB_KLHL-like"/>
    <property type="match status" value="1"/>
</dbReference>
<dbReference type="Gene3D" id="3.30.710.10">
    <property type="entry name" value="Potassium Channel Kv1.1, Chain A"/>
    <property type="match status" value="1"/>
</dbReference>
<reference evidence="7" key="3">
    <citation type="submission" date="2018-08" db="UniProtKB">
        <authorList>
            <consortium name="EnsemblPlants"/>
        </authorList>
    </citation>
    <scope>IDENTIFICATION</scope>
    <source>
        <strain evidence="7">cv. Bd21</strain>
    </source>
</reference>
<reference evidence="6 7" key="1">
    <citation type="journal article" date="2010" name="Nature">
        <title>Genome sequencing and analysis of the model grass Brachypodium distachyon.</title>
        <authorList>
            <consortium name="International Brachypodium Initiative"/>
        </authorList>
    </citation>
    <scope>NUCLEOTIDE SEQUENCE [LARGE SCALE GENOMIC DNA]</scope>
    <source>
        <strain evidence="6 7">Bd21</strain>
    </source>
</reference>
<dbReference type="EnsemblPlants" id="KQJ91557">
    <property type="protein sequence ID" value="KQJ91557"/>
    <property type="gene ID" value="BRADI_4g38296v3"/>
</dbReference>
<gene>
    <name evidence="7" type="primary">LOC100845930</name>
    <name evidence="6" type="ORF">BRADI_4g38296v3</name>
</gene>
<dbReference type="SMART" id="SM00225">
    <property type="entry name" value="BTB"/>
    <property type="match status" value="1"/>
</dbReference>
<dbReference type="GeneID" id="100845930"/>
<evidence type="ECO:0000256" key="1">
    <source>
        <dbReference type="ARBA" id="ARBA00002668"/>
    </source>
</evidence>
<dbReference type="RefSeq" id="XP_024318629.1">
    <property type="nucleotide sequence ID" value="XM_024462861.1"/>
</dbReference>
<dbReference type="Pfam" id="PF07707">
    <property type="entry name" value="BACK"/>
    <property type="match status" value="1"/>
</dbReference>
<comment type="function">
    <text evidence="1">May act as a substrate-specific adapter of an E3 ubiquitin-protein ligase complex (CUL3-RBX1-BTB) which mediates the ubiquitination and subsequent proteasomal degradation of target proteins.</text>
</comment>
<dbReference type="FunFam" id="1.25.40.420:FF:000008">
    <property type="entry name" value="BTB/POZ domain-containing protein POB1"/>
    <property type="match status" value="1"/>
</dbReference>
<evidence type="ECO:0000313" key="7">
    <source>
        <dbReference type="EnsemblPlants" id="KQJ91557"/>
    </source>
</evidence>
<dbReference type="SMART" id="SM00875">
    <property type="entry name" value="BACK"/>
    <property type="match status" value="1"/>
</dbReference>
<organism evidence="6">
    <name type="scientific">Brachypodium distachyon</name>
    <name type="common">Purple false brome</name>
    <name type="synonym">Trachynia distachya</name>
    <dbReference type="NCBI Taxonomy" id="15368"/>
    <lineage>
        <taxon>Eukaryota</taxon>
        <taxon>Viridiplantae</taxon>
        <taxon>Streptophyta</taxon>
        <taxon>Embryophyta</taxon>
        <taxon>Tracheophyta</taxon>
        <taxon>Spermatophyta</taxon>
        <taxon>Magnoliopsida</taxon>
        <taxon>Liliopsida</taxon>
        <taxon>Poales</taxon>
        <taxon>Poaceae</taxon>
        <taxon>BOP clade</taxon>
        <taxon>Pooideae</taxon>
        <taxon>Stipodae</taxon>
        <taxon>Brachypodieae</taxon>
        <taxon>Brachypodium</taxon>
    </lineage>
</organism>
<proteinExistence type="predicted"/>
<feature type="domain" description="BTB" evidence="5">
    <location>
        <begin position="87"/>
        <end position="160"/>
    </location>
</feature>
<dbReference type="Proteomes" id="UP000008810">
    <property type="component" value="Chromosome 4"/>
</dbReference>
<evidence type="ECO:0000313" key="8">
    <source>
        <dbReference type="Proteomes" id="UP000008810"/>
    </source>
</evidence>
<evidence type="ECO:0000256" key="3">
    <source>
        <dbReference type="ARBA" id="ARBA00022786"/>
    </source>
</evidence>
<dbReference type="InterPro" id="IPR011705">
    <property type="entry name" value="BACK"/>
</dbReference>
<reference evidence="6" key="2">
    <citation type="submission" date="2017-06" db="EMBL/GenBank/DDBJ databases">
        <title>WGS assembly of Brachypodium distachyon.</title>
        <authorList>
            <consortium name="The International Brachypodium Initiative"/>
            <person name="Lucas S."/>
            <person name="Harmon-Smith M."/>
            <person name="Lail K."/>
            <person name="Tice H."/>
            <person name="Grimwood J."/>
            <person name="Bruce D."/>
            <person name="Barry K."/>
            <person name="Shu S."/>
            <person name="Lindquist E."/>
            <person name="Wang M."/>
            <person name="Pitluck S."/>
            <person name="Vogel J.P."/>
            <person name="Garvin D.F."/>
            <person name="Mockler T.C."/>
            <person name="Schmutz J."/>
            <person name="Rokhsar D."/>
            <person name="Bevan M.W."/>
        </authorList>
    </citation>
    <scope>NUCLEOTIDE SEQUENCE</scope>
    <source>
        <strain evidence="6">Bd21</strain>
    </source>
</reference>
<dbReference type="ExpressionAtlas" id="A0A0Q3LFV0">
    <property type="expression patterns" value="baseline"/>
</dbReference>
<dbReference type="InterPro" id="IPR000210">
    <property type="entry name" value="BTB/POZ_dom"/>
</dbReference>
<dbReference type="PROSITE" id="PS50097">
    <property type="entry name" value="BTB"/>
    <property type="match status" value="1"/>
</dbReference>
<name>A0A0Q3LFV0_BRADI</name>
<dbReference type="EMBL" id="CM000883">
    <property type="protein sequence ID" value="KQJ91557.1"/>
    <property type="molecule type" value="Genomic_DNA"/>
</dbReference>
<dbReference type="PANTHER" id="PTHR46336">
    <property type="entry name" value="OS02G0260700 PROTEIN"/>
    <property type="match status" value="1"/>
</dbReference>
<dbReference type="AlphaFoldDB" id="A0A0Q3LFV0"/>
<comment type="pathway">
    <text evidence="2">Protein modification; protein ubiquitination.</text>
</comment>
<dbReference type="Gramene" id="KQJ91557">
    <property type="protein sequence ID" value="KQJ91557"/>
    <property type="gene ID" value="BRADI_4g38296v3"/>
</dbReference>
<keyword evidence="3" id="KW-0833">Ubl conjugation pathway</keyword>
<dbReference type="PANTHER" id="PTHR46336:SF3">
    <property type="entry name" value="BTB_POZ DOMAIN-CONTAINING PROTEIN POB1"/>
    <property type="match status" value="1"/>
</dbReference>
<dbReference type="InterPro" id="IPR011333">
    <property type="entry name" value="SKP1/BTB/POZ_sf"/>
</dbReference>
<accession>A0A0Q3LFV0</accession>
<dbReference type="Gene3D" id="1.25.40.420">
    <property type="match status" value="1"/>
</dbReference>
<feature type="compositionally biased region" description="Low complexity" evidence="4">
    <location>
        <begin position="41"/>
        <end position="50"/>
    </location>
</feature>